<dbReference type="InterPro" id="IPR025714">
    <property type="entry name" value="Methyltranfer_dom"/>
</dbReference>
<dbReference type="PANTHER" id="PTHR32026:SF10">
    <property type="entry name" value="METHYLTRANSFERASE-LIKE PROTEIN 24-RELATED"/>
    <property type="match status" value="1"/>
</dbReference>
<organism evidence="5 6">
    <name type="scientific">Amphibalanus amphitrite</name>
    <name type="common">Striped barnacle</name>
    <name type="synonym">Balanus amphitrite</name>
    <dbReference type="NCBI Taxonomy" id="1232801"/>
    <lineage>
        <taxon>Eukaryota</taxon>
        <taxon>Metazoa</taxon>
        <taxon>Ecdysozoa</taxon>
        <taxon>Arthropoda</taxon>
        <taxon>Crustacea</taxon>
        <taxon>Multicrustacea</taxon>
        <taxon>Cirripedia</taxon>
        <taxon>Thoracica</taxon>
        <taxon>Thoracicalcarea</taxon>
        <taxon>Balanomorpha</taxon>
        <taxon>Balanoidea</taxon>
        <taxon>Balanidae</taxon>
        <taxon>Amphibalaninae</taxon>
        <taxon>Amphibalanus</taxon>
    </lineage>
</organism>
<dbReference type="PANTHER" id="PTHR32026">
    <property type="entry name" value="METHYLTRANSFERASE-LIKE PROTEIN 24"/>
    <property type="match status" value="1"/>
</dbReference>
<dbReference type="Proteomes" id="UP000440578">
    <property type="component" value="Unassembled WGS sequence"/>
</dbReference>
<evidence type="ECO:0000259" key="3">
    <source>
        <dbReference type="Pfam" id="PF13383"/>
    </source>
</evidence>
<dbReference type="Pfam" id="PF13383">
    <property type="entry name" value="Methyltransf_22"/>
    <property type="match status" value="1"/>
</dbReference>
<keyword evidence="6" id="KW-1185">Reference proteome</keyword>
<evidence type="ECO:0000313" key="4">
    <source>
        <dbReference type="EMBL" id="KAF0297915.1"/>
    </source>
</evidence>
<evidence type="ECO:0000313" key="5">
    <source>
        <dbReference type="EMBL" id="KAF0305274.1"/>
    </source>
</evidence>
<dbReference type="AlphaFoldDB" id="A0A6A4WN90"/>
<comment type="caution">
    <text evidence="5">The sequence shown here is derived from an EMBL/GenBank/DDBJ whole genome shotgun (WGS) entry which is preliminary data.</text>
</comment>
<dbReference type="EMBL" id="VIIS01001459">
    <property type="protein sequence ID" value="KAF0297915.1"/>
    <property type="molecule type" value="Genomic_DNA"/>
</dbReference>
<keyword evidence="5" id="KW-0808">Transferase</keyword>
<name>A0A6A4WN90_AMPAM</name>
<dbReference type="GO" id="GO:0032259">
    <property type="term" value="P:methylation"/>
    <property type="evidence" value="ECO:0007669"/>
    <property type="project" value="UniProtKB-KW"/>
</dbReference>
<evidence type="ECO:0000256" key="2">
    <source>
        <dbReference type="SAM" id="Phobius"/>
    </source>
</evidence>
<dbReference type="InterPro" id="IPR029063">
    <property type="entry name" value="SAM-dependent_MTases_sf"/>
</dbReference>
<accession>A0A6A4WN90</accession>
<gene>
    <name evidence="5" type="primary">Mettl24_3</name>
    <name evidence="4" type="synonym">Mettl24_8</name>
    <name evidence="4" type="ORF">FJT64_004711</name>
    <name evidence="5" type="ORF">FJT64_023099</name>
</gene>
<dbReference type="GO" id="GO:0008168">
    <property type="term" value="F:methyltransferase activity"/>
    <property type="evidence" value="ECO:0007669"/>
    <property type="project" value="UniProtKB-KW"/>
</dbReference>
<reference evidence="5 6" key="1">
    <citation type="submission" date="2019-07" db="EMBL/GenBank/DDBJ databases">
        <title>Draft genome assembly of a fouling barnacle, Amphibalanus amphitrite (Darwin, 1854): The first reference genome for Thecostraca.</title>
        <authorList>
            <person name="Kim W."/>
        </authorList>
    </citation>
    <scope>NUCLEOTIDE SEQUENCE [LARGE SCALE GENOMIC DNA]</scope>
    <source>
        <strain evidence="5">SNU_AA5</strain>
        <tissue evidence="5">Soma without cirri and trophi</tissue>
    </source>
</reference>
<keyword evidence="2" id="KW-0812">Transmembrane</keyword>
<dbReference type="InterPro" id="IPR026913">
    <property type="entry name" value="METTL24"/>
</dbReference>
<keyword evidence="2" id="KW-0472">Membrane</keyword>
<feature type="domain" description="Methyltransferase" evidence="3">
    <location>
        <begin position="76"/>
        <end position="302"/>
    </location>
</feature>
<dbReference type="OrthoDB" id="10006218at2759"/>
<keyword evidence="2" id="KW-1133">Transmembrane helix</keyword>
<sequence length="328" mass="37898">MTTPSIQRHKVLFVAGLIALQGLLLLVFRFEPRQPAPCQRPDCLRPVHEPRLNDSAGARPPPSAEWAAGTPPDWTRARPSSWPELVTALFNYIEKPHARCDRAARIGGQPNYKDRKFDGYKWVCLDPALGLLQTNSCLIYSFGVDHDWSFDDNVQRLQCEIHAFDPSIGRPDHRRSKHISFHNVGIGGKNEVRWVPVGALRRRQWDVRTYADIVRHLGHENRTVHYLKIDVEGSEWPMLAQMMTQTPQLLLNVRQLAVEVHMQSGSRGRPSLAAWKGYLETFLRLERMGFRLFSSEMNPYHKPSRLFADIDRQGARVYEMVWLHQPWK</sequence>
<feature type="region of interest" description="Disordered" evidence="1">
    <location>
        <begin position="49"/>
        <end position="78"/>
    </location>
</feature>
<dbReference type="EMBL" id="VIIS01000772">
    <property type="protein sequence ID" value="KAF0305274.1"/>
    <property type="molecule type" value="Genomic_DNA"/>
</dbReference>
<feature type="transmembrane region" description="Helical" evidence="2">
    <location>
        <begin position="12"/>
        <end position="30"/>
    </location>
</feature>
<keyword evidence="5" id="KW-0489">Methyltransferase</keyword>
<proteinExistence type="predicted"/>
<evidence type="ECO:0000256" key="1">
    <source>
        <dbReference type="SAM" id="MobiDB-lite"/>
    </source>
</evidence>
<evidence type="ECO:0000313" key="6">
    <source>
        <dbReference type="Proteomes" id="UP000440578"/>
    </source>
</evidence>
<dbReference type="SUPFAM" id="SSF53335">
    <property type="entry name" value="S-adenosyl-L-methionine-dependent methyltransferases"/>
    <property type="match status" value="1"/>
</dbReference>
<protein>
    <submittedName>
        <fullName evidence="5">Methyltransferase-like protein 24</fullName>
    </submittedName>
</protein>